<dbReference type="Proteomes" id="UP000580250">
    <property type="component" value="Unassembled WGS sequence"/>
</dbReference>
<comment type="caution">
    <text evidence="1">The sequence shown here is derived from an EMBL/GenBank/DDBJ whole genome shotgun (WGS) entry which is preliminary data.</text>
</comment>
<protein>
    <submittedName>
        <fullName evidence="1">Uncharacterized protein</fullName>
    </submittedName>
</protein>
<accession>A0A6V7UMI0</accession>
<gene>
    <name evidence="1" type="ORF">MENT_LOCUS13929</name>
</gene>
<evidence type="ECO:0000313" key="1">
    <source>
        <dbReference type="EMBL" id="CAD2159842.1"/>
    </source>
</evidence>
<dbReference type="EMBL" id="CAJEWN010000076">
    <property type="protein sequence ID" value="CAD2159842.1"/>
    <property type="molecule type" value="Genomic_DNA"/>
</dbReference>
<dbReference type="AlphaFoldDB" id="A0A6V7UMI0"/>
<name>A0A6V7UMI0_MELEN</name>
<dbReference type="OrthoDB" id="5829348at2759"/>
<sequence>MYYLHWNSTFRRNINYLKAAPQVPSPLPHLPQKTKKKPMRKGNCVKKQGNYCVVERMKQIKADWRKGLSHFMNGCAEPFLTWFRKHKRIVRLDLKVPYNEDLFRTVRQLFIDFGFGRNNDSIRVVLFLQNETQVDAIDTEYYHMRKIRLGDICHDKDESL</sequence>
<proteinExistence type="predicted"/>
<reference evidence="1 2" key="1">
    <citation type="submission" date="2020-08" db="EMBL/GenBank/DDBJ databases">
        <authorList>
            <person name="Koutsovoulos G."/>
            <person name="Danchin GJ E."/>
        </authorList>
    </citation>
    <scope>NUCLEOTIDE SEQUENCE [LARGE SCALE GENOMIC DNA]</scope>
</reference>
<evidence type="ECO:0000313" key="2">
    <source>
        <dbReference type="Proteomes" id="UP000580250"/>
    </source>
</evidence>
<organism evidence="1 2">
    <name type="scientific">Meloidogyne enterolobii</name>
    <name type="common">Root-knot nematode worm</name>
    <name type="synonym">Meloidogyne mayaguensis</name>
    <dbReference type="NCBI Taxonomy" id="390850"/>
    <lineage>
        <taxon>Eukaryota</taxon>
        <taxon>Metazoa</taxon>
        <taxon>Ecdysozoa</taxon>
        <taxon>Nematoda</taxon>
        <taxon>Chromadorea</taxon>
        <taxon>Rhabditida</taxon>
        <taxon>Tylenchina</taxon>
        <taxon>Tylenchomorpha</taxon>
        <taxon>Tylenchoidea</taxon>
        <taxon>Meloidogynidae</taxon>
        <taxon>Meloidogyninae</taxon>
        <taxon>Meloidogyne</taxon>
    </lineage>
</organism>